<proteinExistence type="predicted"/>
<reference evidence="2 3" key="1">
    <citation type="submission" date="2008-07" db="EMBL/GenBank/DDBJ databases">
        <authorList>
            <person name="Tandeau de Marsac N."/>
            <person name="Ferriera S."/>
            <person name="Johnson J."/>
            <person name="Kravitz S."/>
            <person name="Beeson K."/>
            <person name="Sutton G."/>
            <person name="Rogers Y.-H."/>
            <person name="Friedman R."/>
            <person name="Frazier M."/>
            <person name="Venter J.C."/>
        </authorList>
    </citation>
    <scope>NUCLEOTIDE SEQUENCE [LARGE SCALE GENOMIC DNA]</scope>
    <source>
        <strain evidence="2 3">PCC 7420</strain>
    </source>
</reference>
<dbReference type="Proteomes" id="UP000003835">
    <property type="component" value="Unassembled WGS sequence"/>
</dbReference>
<dbReference type="InterPro" id="IPR026374">
    <property type="entry name" value="Cyano_PEP"/>
</dbReference>
<evidence type="ECO:0000313" key="3">
    <source>
        <dbReference type="Proteomes" id="UP000003835"/>
    </source>
</evidence>
<gene>
    <name evidence="2" type="ORF">MC7420_1007</name>
</gene>
<dbReference type="STRING" id="118168.MC7420_1007"/>
<keyword evidence="1" id="KW-0732">Signal</keyword>
<dbReference type="AlphaFoldDB" id="B4W0L4"/>
<organism evidence="2 3">
    <name type="scientific">Coleofasciculus chthonoplastes PCC 7420</name>
    <dbReference type="NCBI Taxonomy" id="118168"/>
    <lineage>
        <taxon>Bacteria</taxon>
        <taxon>Bacillati</taxon>
        <taxon>Cyanobacteriota</taxon>
        <taxon>Cyanophyceae</taxon>
        <taxon>Coleofasciculales</taxon>
        <taxon>Coleofasciculaceae</taxon>
        <taxon>Coleofasciculus</taxon>
    </lineage>
</organism>
<feature type="signal peptide" evidence="1">
    <location>
        <begin position="1"/>
        <end position="24"/>
    </location>
</feature>
<accession>B4W0L4</accession>
<feature type="chain" id="PRO_5002825805" evidence="1">
    <location>
        <begin position="25"/>
        <end position="226"/>
    </location>
</feature>
<dbReference type="HOGENOM" id="CLU_1223052_0_0_3"/>
<sequence length="226" mass="23570">MKLAIAGVGTLLGLATLHANPAQAAVVNFSGFSEGAVVTGATTAQGVTLNVSGQGNTGGQPRELMIFDSTCGGGIDDSNCTGNDDDLFFGNQFGNVLIISQNNNSASPNDSRRGGLITFTFPEPIFLKSFVYLDGDERRPAIFETFNGSTLVDSLSSVGAGDNEFITVDGFSNTKVTRLEVDLPGSGAIDDVTYAVPEPLTILGSSMALGFGALFKKQQSKKQKKN</sequence>
<dbReference type="eggNOG" id="COG4932">
    <property type="taxonomic scope" value="Bacteria"/>
</dbReference>
<evidence type="ECO:0000313" key="2">
    <source>
        <dbReference type="EMBL" id="EDX72338.1"/>
    </source>
</evidence>
<dbReference type="NCBIfam" id="TIGR04155">
    <property type="entry name" value="cyano_PEP"/>
    <property type="match status" value="1"/>
</dbReference>
<name>B4W0L4_9CYAN</name>
<evidence type="ECO:0000256" key="1">
    <source>
        <dbReference type="SAM" id="SignalP"/>
    </source>
</evidence>
<dbReference type="EMBL" id="DS989865">
    <property type="protein sequence ID" value="EDX72338.1"/>
    <property type="molecule type" value="Genomic_DNA"/>
</dbReference>
<keyword evidence="3" id="KW-1185">Reference proteome</keyword>
<protein>
    <submittedName>
        <fullName evidence="2">PEP-CTERM putative exosortase interaction domain protein</fullName>
    </submittedName>
</protein>